<dbReference type="STRING" id="67767.A0A0J7N773"/>
<keyword evidence="1" id="KW-0175">Coiled coil</keyword>
<evidence type="ECO:0000313" key="4">
    <source>
        <dbReference type="Proteomes" id="UP000036403"/>
    </source>
</evidence>
<feature type="coiled-coil region" evidence="1">
    <location>
        <begin position="83"/>
        <end position="110"/>
    </location>
</feature>
<gene>
    <name evidence="3" type="ORF">RF55_11983</name>
</gene>
<feature type="compositionally biased region" description="Basic residues" evidence="2">
    <location>
        <begin position="134"/>
        <end position="143"/>
    </location>
</feature>
<feature type="region of interest" description="Disordered" evidence="2">
    <location>
        <begin position="134"/>
        <end position="187"/>
    </location>
</feature>
<name>A0A0J7N773_LASNI</name>
<evidence type="ECO:0000313" key="3">
    <source>
        <dbReference type="EMBL" id="KMQ88520.1"/>
    </source>
</evidence>
<sequence length="187" mass="21414">MDKTKMDVITPGGRPGIFLENPPSTEAGLKDSEGGQPLFANYAHGKSTVTRSSLDADGLYQQKELPHEYKPQTQNEVYLWNAWKQDQEKINRLEETLKLIKEKNSNKTIESIQQQYKTDEEELARETEWILSKSRKTTKKRKAVSSSEVSPQQQTLTTDQALKVKENRPRPPPPVNITSIKEYEEVL</sequence>
<keyword evidence="4" id="KW-1185">Reference proteome</keyword>
<feature type="region of interest" description="Disordered" evidence="2">
    <location>
        <begin position="1"/>
        <end position="34"/>
    </location>
</feature>
<proteinExistence type="predicted"/>
<evidence type="ECO:0000256" key="1">
    <source>
        <dbReference type="SAM" id="Coils"/>
    </source>
</evidence>
<comment type="caution">
    <text evidence="3">The sequence shown here is derived from an EMBL/GenBank/DDBJ whole genome shotgun (WGS) entry which is preliminary data.</text>
</comment>
<dbReference type="EMBL" id="LBMM01008932">
    <property type="protein sequence ID" value="KMQ88520.1"/>
    <property type="molecule type" value="Genomic_DNA"/>
</dbReference>
<dbReference type="AlphaFoldDB" id="A0A0J7N773"/>
<dbReference type="PaxDb" id="67767-A0A0J7N773"/>
<accession>A0A0J7N773</accession>
<reference evidence="3 4" key="1">
    <citation type="submission" date="2015-04" db="EMBL/GenBank/DDBJ databases">
        <title>Lasius niger genome sequencing.</title>
        <authorList>
            <person name="Konorov E.A."/>
            <person name="Nikitin M.A."/>
            <person name="Kirill M.V."/>
            <person name="Chang P."/>
        </authorList>
    </citation>
    <scope>NUCLEOTIDE SEQUENCE [LARGE SCALE GENOMIC DNA]</scope>
    <source>
        <tissue evidence="3">Whole</tissue>
    </source>
</reference>
<evidence type="ECO:0000256" key="2">
    <source>
        <dbReference type="SAM" id="MobiDB-lite"/>
    </source>
</evidence>
<dbReference type="Proteomes" id="UP000036403">
    <property type="component" value="Unassembled WGS sequence"/>
</dbReference>
<feature type="non-terminal residue" evidence="3">
    <location>
        <position position="187"/>
    </location>
</feature>
<protein>
    <submittedName>
        <fullName evidence="3">Uncharacterized protein</fullName>
    </submittedName>
</protein>
<feature type="compositionally biased region" description="Polar residues" evidence="2">
    <location>
        <begin position="148"/>
        <end position="160"/>
    </location>
</feature>
<organism evidence="3 4">
    <name type="scientific">Lasius niger</name>
    <name type="common">Black garden ant</name>
    <dbReference type="NCBI Taxonomy" id="67767"/>
    <lineage>
        <taxon>Eukaryota</taxon>
        <taxon>Metazoa</taxon>
        <taxon>Ecdysozoa</taxon>
        <taxon>Arthropoda</taxon>
        <taxon>Hexapoda</taxon>
        <taxon>Insecta</taxon>
        <taxon>Pterygota</taxon>
        <taxon>Neoptera</taxon>
        <taxon>Endopterygota</taxon>
        <taxon>Hymenoptera</taxon>
        <taxon>Apocrita</taxon>
        <taxon>Aculeata</taxon>
        <taxon>Formicoidea</taxon>
        <taxon>Formicidae</taxon>
        <taxon>Formicinae</taxon>
        <taxon>Lasius</taxon>
        <taxon>Lasius</taxon>
    </lineage>
</organism>